<reference evidence="1" key="1">
    <citation type="submission" date="2023-04" db="EMBL/GenBank/DDBJ databases">
        <title>Black Yeasts Isolated from many extreme environments.</title>
        <authorList>
            <person name="Coleine C."/>
            <person name="Stajich J.E."/>
            <person name="Selbmann L."/>
        </authorList>
    </citation>
    <scope>NUCLEOTIDE SEQUENCE</scope>
    <source>
        <strain evidence="1">CCFEE 5312</strain>
    </source>
</reference>
<dbReference type="Proteomes" id="UP001271007">
    <property type="component" value="Unassembled WGS sequence"/>
</dbReference>
<accession>A0AAJ0DFY0</accession>
<dbReference type="InterPro" id="IPR036188">
    <property type="entry name" value="FAD/NAD-bd_sf"/>
</dbReference>
<name>A0AAJ0DFY0_9PEZI</name>
<evidence type="ECO:0000313" key="2">
    <source>
        <dbReference type="Proteomes" id="UP001271007"/>
    </source>
</evidence>
<organism evidence="1 2">
    <name type="scientific">Extremus antarcticus</name>
    <dbReference type="NCBI Taxonomy" id="702011"/>
    <lineage>
        <taxon>Eukaryota</taxon>
        <taxon>Fungi</taxon>
        <taxon>Dikarya</taxon>
        <taxon>Ascomycota</taxon>
        <taxon>Pezizomycotina</taxon>
        <taxon>Dothideomycetes</taxon>
        <taxon>Dothideomycetidae</taxon>
        <taxon>Mycosphaerellales</taxon>
        <taxon>Extremaceae</taxon>
        <taxon>Extremus</taxon>
    </lineage>
</organism>
<dbReference type="AlphaFoldDB" id="A0AAJ0DFY0"/>
<sequence>MAETIISADYLVVGAGAMGMAFADTLISDTKSTVVMVDRYARPGGHWTIAYPYVRLHQPSAFYGVNSRHLGENKVDQVGLNKGMAELATVDEVCAYYSIVMHQTLLPSGRVAYYPKHKYLGEGRFRSIVTNKIFQVAENTRIVDATYMNVKVPAMGPPSYDVAGDVSLVTPNDLTKTIRPYGGYTVVGAGKTGIDACLWLLAHDVDPQLITWIMPRDSWFLERSAIQPGPIFAESTAASVASINESIMAASSPDDLFLRMEAAVQLTRMSDTVWPTMFRCATISLPELEQVKKVGTIIRQGRVVRISAGEVTMEQGSYKPLNDTLYVNCTADALAKLEPVPVFRGRQITLQSVRYCQQVFSAAFIAHVEATYGSDDRSKNELAHVIPHPDEAIDWFIVTLQAHRNGLQWATHPKTTAWLSQARLDWFKTFLPPPPEDPAQLAPFRAAVAAKVEAICAKLEQLISQLPEQDAARTKAQLARL</sequence>
<dbReference type="EMBL" id="JAWDJX010000039">
    <property type="protein sequence ID" value="KAK3049471.1"/>
    <property type="molecule type" value="Genomic_DNA"/>
</dbReference>
<evidence type="ECO:0000313" key="1">
    <source>
        <dbReference type="EMBL" id="KAK3049471.1"/>
    </source>
</evidence>
<keyword evidence="2" id="KW-1185">Reference proteome</keyword>
<proteinExistence type="predicted"/>
<protein>
    <submittedName>
        <fullName evidence="1">Uncharacterized protein</fullName>
    </submittedName>
</protein>
<comment type="caution">
    <text evidence="1">The sequence shown here is derived from an EMBL/GenBank/DDBJ whole genome shotgun (WGS) entry which is preliminary data.</text>
</comment>
<dbReference type="Gene3D" id="3.50.50.60">
    <property type="entry name" value="FAD/NAD(P)-binding domain"/>
    <property type="match status" value="1"/>
</dbReference>
<dbReference type="SUPFAM" id="SSF51905">
    <property type="entry name" value="FAD/NAD(P)-binding domain"/>
    <property type="match status" value="2"/>
</dbReference>
<gene>
    <name evidence="1" type="ORF">LTR09_009138</name>
</gene>